<gene>
    <name evidence="2" type="ORF">GCM10007096_24950</name>
</gene>
<dbReference type="CDD" id="cd06529">
    <property type="entry name" value="S24_LexA-like"/>
    <property type="match status" value="1"/>
</dbReference>
<evidence type="ECO:0000313" key="2">
    <source>
        <dbReference type="EMBL" id="GGH83668.1"/>
    </source>
</evidence>
<dbReference type="Pfam" id="PF01381">
    <property type="entry name" value="HTH_3"/>
    <property type="match status" value="1"/>
</dbReference>
<dbReference type="InterPro" id="IPR015927">
    <property type="entry name" value="Peptidase_S24_S26A/B/C"/>
</dbReference>
<dbReference type="InterPro" id="IPR036286">
    <property type="entry name" value="LexA/Signal_pep-like_sf"/>
</dbReference>
<dbReference type="EMBL" id="BMFV01000018">
    <property type="protein sequence ID" value="GGH83668.1"/>
    <property type="molecule type" value="Genomic_DNA"/>
</dbReference>
<dbReference type="InterPro" id="IPR010982">
    <property type="entry name" value="Lambda_DNA-bd_dom_sf"/>
</dbReference>
<dbReference type="RefSeq" id="WP_188497698.1">
    <property type="nucleotide sequence ID" value="NZ_BMFV01000018.1"/>
</dbReference>
<dbReference type="Pfam" id="PF00717">
    <property type="entry name" value="Peptidase_S24"/>
    <property type="match status" value="1"/>
</dbReference>
<evidence type="ECO:0000259" key="1">
    <source>
        <dbReference type="PROSITE" id="PS50943"/>
    </source>
</evidence>
<dbReference type="Proteomes" id="UP000656813">
    <property type="component" value="Unassembled WGS sequence"/>
</dbReference>
<accession>A0A8J3EN79</accession>
<proteinExistence type="predicted"/>
<dbReference type="Gene3D" id="2.10.109.10">
    <property type="entry name" value="Umud Fragment, subunit A"/>
    <property type="match status" value="1"/>
</dbReference>
<feature type="domain" description="HTH cro/C1-type" evidence="1">
    <location>
        <begin position="21"/>
        <end position="75"/>
    </location>
</feature>
<reference evidence="2" key="1">
    <citation type="journal article" date="2014" name="Int. J. Syst. Evol. Microbiol.">
        <title>Complete genome sequence of Corynebacterium casei LMG S-19264T (=DSM 44701T), isolated from a smear-ripened cheese.</title>
        <authorList>
            <consortium name="US DOE Joint Genome Institute (JGI-PGF)"/>
            <person name="Walter F."/>
            <person name="Albersmeier A."/>
            <person name="Kalinowski J."/>
            <person name="Ruckert C."/>
        </authorList>
    </citation>
    <scope>NUCLEOTIDE SEQUENCE</scope>
    <source>
        <strain evidence="2">CGMCC 1.12777</strain>
    </source>
</reference>
<dbReference type="SUPFAM" id="SSF47413">
    <property type="entry name" value="lambda repressor-like DNA-binding domains"/>
    <property type="match status" value="1"/>
</dbReference>
<dbReference type="SMART" id="SM00530">
    <property type="entry name" value="HTH_XRE"/>
    <property type="match status" value="1"/>
</dbReference>
<dbReference type="PROSITE" id="PS50943">
    <property type="entry name" value="HTH_CROC1"/>
    <property type="match status" value="1"/>
</dbReference>
<dbReference type="CDD" id="cd00093">
    <property type="entry name" value="HTH_XRE"/>
    <property type="match status" value="1"/>
</dbReference>
<dbReference type="InterPro" id="IPR039418">
    <property type="entry name" value="LexA-like"/>
</dbReference>
<sequence>MTREEINKMEENLKKEISQNLIRIMKEKGFTQVRLSEESKIPKSTISDYIRRNTLANPGNIQKMADVLKVSKGDIDPSFRPQNDDAVAESPVFYETVNKDFSNITNIPIVGTIAAGTPVLAEENIEGYMPVLSSTIDRYKQYFYLIVKGNSMNLEFQEGSYVLVEKTNQIENGQIGVALINDEATVKKIYINNNIMNLVPASNDPNYQPQIFDLTKDNVKIIGKVVQAVKVY</sequence>
<dbReference type="InterPro" id="IPR050077">
    <property type="entry name" value="LexA_repressor"/>
</dbReference>
<dbReference type="AlphaFoldDB" id="A0A8J3EN79"/>
<name>A0A8J3EN79_9BACL</name>
<keyword evidence="3" id="KW-1185">Reference proteome</keyword>
<dbReference type="PANTHER" id="PTHR33516:SF2">
    <property type="entry name" value="LEXA REPRESSOR-RELATED"/>
    <property type="match status" value="1"/>
</dbReference>
<comment type="caution">
    <text evidence="2">The sequence shown here is derived from an EMBL/GenBank/DDBJ whole genome shotgun (WGS) entry which is preliminary data.</text>
</comment>
<organism evidence="2 3">
    <name type="scientific">Pullulanibacillus pueri</name>
    <dbReference type="NCBI Taxonomy" id="1437324"/>
    <lineage>
        <taxon>Bacteria</taxon>
        <taxon>Bacillati</taxon>
        <taxon>Bacillota</taxon>
        <taxon>Bacilli</taxon>
        <taxon>Bacillales</taxon>
        <taxon>Sporolactobacillaceae</taxon>
        <taxon>Pullulanibacillus</taxon>
    </lineage>
</organism>
<dbReference type="Gene3D" id="1.10.260.40">
    <property type="entry name" value="lambda repressor-like DNA-binding domains"/>
    <property type="match status" value="1"/>
</dbReference>
<dbReference type="GO" id="GO:0003677">
    <property type="term" value="F:DNA binding"/>
    <property type="evidence" value="ECO:0007669"/>
    <property type="project" value="InterPro"/>
</dbReference>
<protein>
    <submittedName>
        <fullName evidence="2">LexA family transcriptional regulator</fullName>
    </submittedName>
</protein>
<dbReference type="InterPro" id="IPR001387">
    <property type="entry name" value="Cro/C1-type_HTH"/>
</dbReference>
<dbReference type="PANTHER" id="PTHR33516">
    <property type="entry name" value="LEXA REPRESSOR"/>
    <property type="match status" value="1"/>
</dbReference>
<dbReference type="SUPFAM" id="SSF51306">
    <property type="entry name" value="LexA/Signal peptidase"/>
    <property type="match status" value="1"/>
</dbReference>
<reference evidence="2" key="2">
    <citation type="submission" date="2020-09" db="EMBL/GenBank/DDBJ databases">
        <authorList>
            <person name="Sun Q."/>
            <person name="Zhou Y."/>
        </authorList>
    </citation>
    <scope>NUCLEOTIDE SEQUENCE</scope>
    <source>
        <strain evidence="2">CGMCC 1.12777</strain>
    </source>
</reference>
<evidence type="ECO:0000313" key="3">
    <source>
        <dbReference type="Proteomes" id="UP000656813"/>
    </source>
</evidence>